<protein>
    <recommendedName>
        <fullName evidence="2">precorrin-2 dehydrogenase</fullName>
        <ecNumber evidence="2">1.3.1.76</ecNumber>
    </recommendedName>
</protein>
<dbReference type="SUPFAM" id="SSF75615">
    <property type="entry name" value="Siroheme synthase middle domains-like"/>
    <property type="match status" value="1"/>
</dbReference>
<dbReference type="GO" id="GO:0019354">
    <property type="term" value="P:siroheme biosynthetic process"/>
    <property type="evidence" value="ECO:0007669"/>
    <property type="project" value="UniProtKB-UniPathway"/>
</dbReference>
<dbReference type="GO" id="GO:0004325">
    <property type="term" value="F:ferrochelatase activity"/>
    <property type="evidence" value="ECO:0007669"/>
    <property type="project" value="InterPro"/>
</dbReference>
<dbReference type="EC" id="1.3.1.76" evidence="2"/>
<dbReference type="Gene3D" id="3.30.160.110">
    <property type="entry name" value="Siroheme synthase, domain 2"/>
    <property type="match status" value="1"/>
</dbReference>
<keyword evidence="5" id="KW-0627">Porphyrin biosynthesis</keyword>
<dbReference type="PANTHER" id="PTHR35330:SF1">
    <property type="entry name" value="SIROHEME BIOSYNTHESIS PROTEIN MET8"/>
    <property type="match status" value="1"/>
</dbReference>
<evidence type="ECO:0000256" key="2">
    <source>
        <dbReference type="ARBA" id="ARBA00012400"/>
    </source>
</evidence>
<keyword evidence="3" id="KW-0560">Oxidoreductase</keyword>
<dbReference type="GO" id="GO:0043115">
    <property type="term" value="F:precorrin-2 dehydrogenase activity"/>
    <property type="evidence" value="ECO:0007669"/>
    <property type="project" value="UniProtKB-EC"/>
</dbReference>
<evidence type="ECO:0000256" key="6">
    <source>
        <dbReference type="ARBA" id="ARBA00047561"/>
    </source>
</evidence>
<dbReference type="EMBL" id="DSFP01000035">
    <property type="protein sequence ID" value="HEW45863.1"/>
    <property type="molecule type" value="Genomic_DNA"/>
</dbReference>
<keyword evidence="4" id="KW-0520">NAD</keyword>
<evidence type="ECO:0000313" key="7">
    <source>
        <dbReference type="EMBL" id="HEW45863.1"/>
    </source>
</evidence>
<dbReference type="NCBIfam" id="TIGR01470">
    <property type="entry name" value="cysG_Nterm"/>
    <property type="match status" value="1"/>
</dbReference>
<sequence length="187" mass="21316">MPYFPVFVDLKDKEVVVVGGGKVAERKIEKLLIFEPRIRVISPKITKGIRDLHNQGKIELTLRKVRLADIKRAFMVIVAVDDIKLQKRLYQYCKKKGILCNSVDSIDYCSFIFPALVVKGDVVIGISTSGKVPALSRAIREYIERSLPQNIEDIKQGLENMRKSLPKGKDRQEIITHIALKLFNLKK</sequence>
<gene>
    <name evidence="7" type="ORF">ENO47_04230</name>
</gene>
<evidence type="ECO:0000256" key="1">
    <source>
        <dbReference type="ARBA" id="ARBA00005010"/>
    </source>
</evidence>
<evidence type="ECO:0000256" key="3">
    <source>
        <dbReference type="ARBA" id="ARBA00023002"/>
    </source>
</evidence>
<accession>A0A7C2Z371</accession>
<dbReference type="UniPathway" id="UPA00262">
    <property type="reaction ID" value="UER00222"/>
</dbReference>
<dbReference type="InterPro" id="IPR036291">
    <property type="entry name" value="NAD(P)-bd_dom_sf"/>
</dbReference>
<dbReference type="PANTHER" id="PTHR35330">
    <property type="entry name" value="SIROHEME BIOSYNTHESIS PROTEIN MET8"/>
    <property type="match status" value="1"/>
</dbReference>
<organism evidence="7">
    <name type="scientific">Hydrogenobacter sp</name>
    <dbReference type="NCBI Taxonomy" id="2152829"/>
    <lineage>
        <taxon>Bacteria</taxon>
        <taxon>Pseudomonadati</taxon>
        <taxon>Aquificota</taxon>
        <taxon>Aquificia</taxon>
        <taxon>Aquificales</taxon>
        <taxon>Aquificaceae</taxon>
        <taxon>Hydrogenobacter</taxon>
    </lineage>
</organism>
<dbReference type="Pfam" id="PF13241">
    <property type="entry name" value="NAD_binding_7"/>
    <property type="match status" value="1"/>
</dbReference>
<dbReference type="InterPro" id="IPR028161">
    <property type="entry name" value="Met8-like"/>
</dbReference>
<proteinExistence type="predicted"/>
<reference evidence="7" key="1">
    <citation type="journal article" date="2020" name="mSystems">
        <title>Genome- and Community-Level Interaction Insights into Carbon Utilization and Element Cycling Functions of Hydrothermarchaeota in Hydrothermal Sediment.</title>
        <authorList>
            <person name="Zhou Z."/>
            <person name="Liu Y."/>
            <person name="Xu W."/>
            <person name="Pan J."/>
            <person name="Luo Z.H."/>
            <person name="Li M."/>
        </authorList>
    </citation>
    <scope>NUCLEOTIDE SEQUENCE [LARGE SCALE GENOMIC DNA]</scope>
    <source>
        <strain evidence="7">SpSt-132</strain>
    </source>
</reference>
<dbReference type="InterPro" id="IPR006367">
    <property type="entry name" value="Sirohaem_synthase_N"/>
</dbReference>
<evidence type="ECO:0000256" key="4">
    <source>
        <dbReference type="ARBA" id="ARBA00023027"/>
    </source>
</evidence>
<comment type="catalytic activity">
    <reaction evidence="6">
        <text>precorrin-2 + NAD(+) = sirohydrochlorin + NADH + 2 H(+)</text>
        <dbReference type="Rhea" id="RHEA:15613"/>
        <dbReference type="ChEBI" id="CHEBI:15378"/>
        <dbReference type="ChEBI" id="CHEBI:57540"/>
        <dbReference type="ChEBI" id="CHEBI:57945"/>
        <dbReference type="ChEBI" id="CHEBI:58351"/>
        <dbReference type="ChEBI" id="CHEBI:58827"/>
        <dbReference type="EC" id="1.3.1.76"/>
    </reaction>
</comment>
<dbReference type="SUPFAM" id="SSF51735">
    <property type="entry name" value="NAD(P)-binding Rossmann-fold domains"/>
    <property type="match status" value="1"/>
</dbReference>
<comment type="caution">
    <text evidence="7">The sequence shown here is derived from an EMBL/GenBank/DDBJ whole genome shotgun (WGS) entry which is preliminary data.</text>
</comment>
<dbReference type="Gene3D" id="3.40.50.720">
    <property type="entry name" value="NAD(P)-binding Rossmann-like Domain"/>
    <property type="match status" value="1"/>
</dbReference>
<evidence type="ECO:0000256" key="5">
    <source>
        <dbReference type="ARBA" id="ARBA00023244"/>
    </source>
</evidence>
<dbReference type="AlphaFoldDB" id="A0A7C2Z371"/>
<comment type="pathway">
    <text evidence="1">Porphyrin-containing compound metabolism; siroheme biosynthesis; sirohydrochlorin from precorrin-2: step 1/1.</text>
</comment>
<name>A0A7C2Z371_9AQUI</name>